<sequence>MDPKMCALLKLAVYIEATSNMAISEYLYGNPKDGDRNVRRFFLTDMVGNEVFKKLKPGNLGTHSLPVGELAKPYPDALTAAALTGQAGPYFYVLKTGISCVTPDLFCNEIAPTVKQLMGDSIAEMLALTLLWAAIEPVDAYEYALLPSKLNSEL</sequence>
<reference evidence="1 2" key="1">
    <citation type="submission" date="2013-11" db="EMBL/GenBank/DDBJ databases">
        <title>The Genome Sequence of Phytophthora parasitica CJ01A1.</title>
        <authorList>
            <consortium name="The Broad Institute Genomics Platform"/>
            <person name="Russ C."/>
            <person name="Tyler B."/>
            <person name="Panabieres F."/>
            <person name="Shan W."/>
            <person name="Tripathy S."/>
            <person name="Grunwald N."/>
            <person name="Machado M."/>
            <person name="Johnson C.S."/>
            <person name="Walker B."/>
            <person name="Young S.K."/>
            <person name="Zeng Q."/>
            <person name="Gargeya S."/>
            <person name="Fitzgerald M."/>
            <person name="Haas B."/>
            <person name="Abouelleil A."/>
            <person name="Allen A.W."/>
            <person name="Alvarado L."/>
            <person name="Arachchi H.M."/>
            <person name="Berlin A.M."/>
            <person name="Chapman S.B."/>
            <person name="Gainer-Dewar J."/>
            <person name="Goldberg J."/>
            <person name="Griggs A."/>
            <person name="Gujja S."/>
            <person name="Hansen M."/>
            <person name="Howarth C."/>
            <person name="Imamovic A."/>
            <person name="Ireland A."/>
            <person name="Larimer J."/>
            <person name="McCowan C."/>
            <person name="Murphy C."/>
            <person name="Pearson M."/>
            <person name="Poon T.W."/>
            <person name="Priest M."/>
            <person name="Roberts A."/>
            <person name="Saif S."/>
            <person name="Shea T."/>
            <person name="Sisk P."/>
            <person name="Sykes S."/>
            <person name="Wortman J."/>
            <person name="Nusbaum C."/>
            <person name="Birren B."/>
        </authorList>
    </citation>
    <scope>NUCLEOTIDE SEQUENCE [LARGE SCALE GENOMIC DNA]</scope>
    <source>
        <strain evidence="1 2">CJ01A1</strain>
    </source>
</reference>
<comment type="caution">
    <text evidence="1">The sequence shown here is derived from an EMBL/GenBank/DDBJ whole genome shotgun (WGS) entry which is preliminary data.</text>
</comment>
<dbReference type="AlphaFoldDB" id="W2X8N3"/>
<name>W2X8N3_PHYNI</name>
<accession>W2X8N3</accession>
<proteinExistence type="predicted"/>
<organism evidence="1 2">
    <name type="scientific">Phytophthora nicotianae CJ01A1</name>
    <dbReference type="NCBI Taxonomy" id="1317063"/>
    <lineage>
        <taxon>Eukaryota</taxon>
        <taxon>Sar</taxon>
        <taxon>Stramenopiles</taxon>
        <taxon>Oomycota</taxon>
        <taxon>Peronosporomycetes</taxon>
        <taxon>Peronosporales</taxon>
        <taxon>Peronosporaceae</taxon>
        <taxon>Phytophthora</taxon>
    </lineage>
</organism>
<protein>
    <submittedName>
        <fullName evidence="1">Uncharacterized protein</fullName>
    </submittedName>
</protein>
<evidence type="ECO:0000313" key="2">
    <source>
        <dbReference type="Proteomes" id="UP000018958"/>
    </source>
</evidence>
<dbReference type="EMBL" id="ANIX01001401">
    <property type="protein sequence ID" value="ETP18713.1"/>
    <property type="molecule type" value="Genomic_DNA"/>
</dbReference>
<evidence type="ECO:0000313" key="1">
    <source>
        <dbReference type="EMBL" id="ETP18713.1"/>
    </source>
</evidence>
<dbReference type="Proteomes" id="UP000018958">
    <property type="component" value="Unassembled WGS sequence"/>
</dbReference>
<gene>
    <name evidence="1" type="ORF">F441_07075</name>
</gene>